<accession>A0ABY7Y0R7</accession>
<dbReference type="InterPro" id="IPR011051">
    <property type="entry name" value="RmlC_Cupin_sf"/>
</dbReference>
<evidence type="ECO:0000313" key="3">
    <source>
        <dbReference type="Proteomes" id="UP001216828"/>
    </source>
</evidence>
<keyword evidence="3" id="KW-1185">Reference proteome</keyword>
<keyword evidence="1" id="KW-0732">Signal</keyword>
<dbReference type="SUPFAM" id="SSF51182">
    <property type="entry name" value="RmlC-like cupins"/>
    <property type="match status" value="1"/>
</dbReference>
<dbReference type="CDD" id="cd02236">
    <property type="entry name" value="cupin_CV2614-like"/>
    <property type="match status" value="1"/>
</dbReference>
<gene>
    <name evidence="2" type="ORF">K5L94_21065</name>
</gene>
<protein>
    <submittedName>
        <fullName evidence="2">Cupin domain-containing protein</fullName>
    </submittedName>
</protein>
<feature type="chain" id="PRO_5047273670" evidence="1">
    <location>
        <begin position="22"/>
        <end position="135"/>
    </location>
</feature>
<evidence type="ECO:0000313" key="2">
    <source>
        <dbReference type="EMBL" id="WDM63555.1"/>
    </source>
</evidence>
<sequence>MRFLHLGLLGCLALIAVPAHAEIRQEVLLEAERAWEGSEWTYLPAPPQVTLLRLHIPPYTTLGWHQHPMLNVAFVEHGSITVERRVDGLQQHFSQGEAVAEAMNVPHRGHTGPDGARLLVFYAGSPGVPLVIPDE</sequence>
<proteinExistence type="predicted"/>
<organism evidence="2 3">
    <name type="scientific">Stenotrophomonas forensis</name>
    <dbReference type="NCBI Taxonomy" id="2871169"/>
    <lineage>
        <taxon>Bacteria</taxon>
        <taxon>Pseudomonadati</taxon>
        <taxon>Pseudomonadota</taxon>
        <taxon>Gammaproteobacteria</taxon>
        <taxon>Lysobacterales</taxon>
        <taxon>Lysobacteraceae</taxon>
        <taxon>Stenotrophomonas</taxon>
        <taxon>Stenotrophomonas maltophilia group</taxon>
    </lineage>
</organism>
<dbReference type="InterPro" id="IPR014710">
    <property type="entry name" value="RmlC-like_jellyroll"/>
</dbReference>
<name>A0ABY7Y0R7_9GAMM</name>
<feature type="signal peptide" evidence="1">
    <location>
        <begin position="1"/>
        <end position="21"/>
    </location>
</feature>
<dbReference type="Proteomes" id="UP001216828">
    <property type="component" value="Chromosome"/>
</dbReference>
<dbReference type="EMBL" id="CP082270">
    <property type="protein sequence ID" value="WDM63555.1"/>
    <property type="molecule type" value="Genomic_DNA"/>
</dbReference>
<reference evidence="2 3" key="1">
    <citation type="submission" date="2021-08" db="EMBL/GenBank/DDBJ databases">
        <title>Stenotrophomonas forensis sp. nov., isolated from contaminated viral transport media.</title>
        <authorList>
            <person name="Nguyen S.V."/>
            <person name="Edwards D."/>
            <person name="Scott S."/>
            <person name="Doss J."/>
            <person name="Merid S."/>
            <person name="Zelaya E."/>
            <person name="Maza C."/>
            <person name="Mann M."/>
            <person name="Hamilton B."/>
            <person name="Blackwell R."/>
            <person name="Tran A."/>
            <person name="Hauser J."/>
        </authorList>
    </citation>
    <scope>NUCLEOTIDE SEQUENCE [LARGE SCALE GENOMIC DNA]</scope>
    <source>
        <strain evidence="2 3">DFS-20110405</strain>
    </source>
</reference>
<dbReference type="Gene3D" id="2.60.120.10">
    <property type="entry name" value="Jelly Rolls"/>
    <property type="match status" value="1"/>
</dbReference>
<dbReference type="RefSeq" id="WP_274511306.1">
    <property type="nucleotide sequence ID" value="NZ_CP082270.1"/>
</dbReference>
<evidence type="ECO:0000256" key="1">
    <source>
        <dbReference type="SAM" id="SignalP"/>
    </source>
</evidence>